<accession>A0A0C9Y2Z9</accession>
<name>A0A0C9Y2Z9_9AGAR</name>
<gene>
    <name evidence="1" type="ORF">K443DRAFT_416962</name>
</gene>
<sequence length="87" mass="10066">MFVCYNFDSVTKSNYYAPPVIVFIFTDSDEVCRRVLMCLFIHASKSALGPRKTSYALIFLSDLGFESTNPQEPDRWRDTFCGYWDAT</sequence>
<reference evidence="1 2" key="1">
    <citation type="submission" date="2014-04" db="EMBL/GenBank/DDBJ databases">
        <authorList>
            <consortium name="DOE Joint Genome Institute"/>
            <person name="Kuo A."/>
            <person name="Kohler A."/>
            <person name="Nagy L.G."/>
            <person name="Floudas D."/>
            <person name="Copeland A."/>
            <person name="Barry K.W."/>
            <person name="Cichocki N."/>
            <person name="Veneault-Fourrey C."/>
            <person name="LaButti K."/>
            <person name="Lindquist E.A."/>
            <person name="Lipzen A."/>
            <person name="Lundell T."/>
            <person name="Morin E."/>
            <person name="Murat C."/>
            <person name="Sun H."/>
            <person name="Tunlid A."/>
            <person name="Henrissat B."/>
            <person name="Grigoriev I.V."/>
            <person name="Hibbett D.S."/>
            <person name="Martin F."/>
            <person name="Nordberg H.P."/>
            <person name="Cantor M.N."/>
            <person name="Hua S.X."/>
        </authorList>
    </citation>
    <scope>NUCLEOTIDE SEQUENCE [LARGE SCALE GENOMIC DNA]</scope>
    <source>
        <strain evidence="1 2">LaAM-08-1</strain>
    </source>
</reference>
<keyword evidence="2" id="KW-1185">Reference proteome</keyword>
<dbReference type="Proteomes" id="UP000054477">
    <property type="component" value="Unassembled WGS sequence"/>
</dbReference>
<reference evidence="2" key="2">
    <citation type="submission" date="2015-01" db="EMBL/GenBank/DDBJ databases">
        <title>Evolutionary Origins and Diversification of the Mycorrhizal Mutualists.</title>
        <authorList>
            <consortium name="DOE Joint Genome Institute"/>
            <consortium name="Mycorrhizal Genomics Consortium"/>
            <person name="Kohler A."/>
            <person name="Kuo A."/>
            <person name="Nagy L.G."/>
            <person name="Floudas D."/>
            <person name="Copeland A."/>
            <person name="Barry K.W."/>
            <person name="Cichocki N."/>
            <person name="Veneault-Fourrey C."/>
            <person name="LaButti K."/>
            <person name="Lindquist E.A."/>
            <person name="Lipzen A."/>
            <person name="Lundell T."/>
            <person name="Morin E."/>
            <person name="Murat C."/>
            <person name="Riley R."/>
            <person name="Ohm R."/>
            <person name="Sun H."/>
            <person name="Tunlid A."/>
            <person name="Henrissat B."/>
            <person name="Grigoriev I.V."/>
            <person name="Hibbett D.S."/>
            <person name="Martin F."/>
        </authorList>
    </citation>
    <scope>NUCLEOTIDE SEQUENCE [LARGE SCALE GENOMIC DNA]</scope>
    <source>
        <strain evidence="2">LaAM-08-1</strain>
    </source>
</reference>
<organism evidence="1 2">
    <name type="scientific">Laccaria amethystina LaAM-08-1</name>
    <dbReference type="NCBI Taxonomy" id="1095629"/>
    <lineage>
        <taxon>Eukaryota</taxon>
        <taxon>Fungi</taxon>
        <taxon>Dikarya</taxon>
        <taxon>Basidiomycota</taxon>
        <taxon>Agaricomycotina</taxon>
        <taxon>Agaricomycetes</taxon>
        <taxon>Agaricomycetidae</taxon>
        <taxon>Agaricales</taxon>
        <taxon>Agaricineae</taxon>
        <taxon>Hydnangiaceae</taxon>
        <taxon>Laccaria</taxon>
    </lineage>
</organism>
<dbReference type="AlphaFoldDB" id="A0A0C9Y2Z9"/>
<evidence type="ECO:0000313" key="2">
    <source>
        <dbReference type="Proteomes" id="UP000054477"/>
    </source>
</evidence>
<dbReference type="HOGENOM" id="CLU_2483705_0_0_1"/>
<protein>
    <submittedName>
        <fullName evidence="1">Uncharacterized protein</fullName>
    </submittedName>
</protein>
<evidence type="ECO:0000313" key="1">
    <source>
        <dbReference type="EMBL" id="KIK04457.1"/>
    </source>
</evidence>
<dbReference type="EMBL" id="KN838569">
    <property type="protein sequence ID" value="KIK04457.1"/>
    <property type="molecule type" value="Genomic_DNA"/>
</dbReference>
<proteinExistence type="predicted"/>